<dbReference type="Pfam" id="PF01073">
    <property type="entry name" value="3Beta_HSD"/>
    <property type="match status" value="1"/>
</dbReference>
<evidence type="ECO:0000256" key="2">
    <source>
        <dbReference type="ARBA" id="ARBA00023445"/>
    </source>
</evidence>
<dbReference type="InterPro" id="IPR002225">
    <property type="entry name" value="3Beta_OHSteriod_DH/Estase"/>
</dbReference>
<dbReference type="Proteomes" id="UP001174936">
    <property type="component" value="Unassembled WGS sequence"/>
</dbReference>
<keyword evidence="5" id="KW-1185">Reference proteome</keyword>
<dbReference type="EMBL" id="JAULSV010000003">
    <property type="protein sequence ID" value="KAK0648649.1"/>
    <property type="molecule type" value="Genomic_DNA"/>
</dbReference>
<dbReference type="InterPro" id="IPR050425">
    <property type="entry name" value="NAD(P)_dehydrat-like"/>
</dbReference>
<reference evidence="4" key="1">
    <citation type="submission" date="2023-06" db="EMBL/GenBank/DDBJ databases">
        <title>Genome-scale phylogeny and comparative genomics of the fungal order Sordariales.</title>
        <authorList>
            <consortium name="Lawrence Berkeley National Laboratory"/>
            <person name="Hensen N."/>
            <person name="Bonometti L."/>
            <person name="Westerberg I."/>
            <person name="Brannstrom I.O."/>
            <person name="Guillou S."/>
            <person name="Cros-Aarteil S."/>
            <person name="Calhoun S."/>
            <person name="Haridas S."/>
            <person name="Kuo A."/>
            <person name="Mondo S."/>
            <person name="Pangilinan J."/>
            <person name="Riley R."/>
            <person name="Labutti K."/>
            <person name="Andreopoulos B."/>
            <person name="Lipzen A."/>
            <person name="Chen C."/>
            <person name="Yanf M."/>
            <person name="Daum C."/>
            <person name="Ng V."/>
            <person name="Clum A."/>
            <person name="Steindorff A."/>
            <person name="Ohm R."/>
            <person name="Martin F."/>
            <person name="Silar P."/>
            <person name="Natvig D."/>
            <person name="Lalanne C."/>
            <person name="Gautier V."/>
            <person name="Ament-Velasquez S.L."/>
            <person name="Kruys A."/>
            <person name="Hutchinson M.I."/>
            <person name="Powell A.J."/>
            <person name="Barry K."/>
            <person name="Miller A.N."/>
            <person name="Grigoriev I.V."/>
            <person name="Debuchy R."/>
            <person name="Gladieux P."/>
            <person name="Thoren M.H."/>
            <person name="Johannesson H."/>
        </authorList>
    </citation>
    <scope>NUCLEOTIDE SEQUENCE</scope>
    <source>
        <strain evidence="4">SMH2532-1</strain>
    </source>
</reference>
<dbReference type="InterPro" id="IPR036291">
    <property type="entry name" value="NAD(P)-bd_dom_sf"/>
</dbReference>
<dbReference type="PANTHER" id="PTHR10366:SF562">
    <property type="entry name" value="ALDEHYDE REDUCTASE II (AFU_ORTHOLOGUE AFUA_1G11360)"/>
    <property type="match status" value="1"/>
</dbReference>
<accession>A0AA40CTN6</accession>
<evidence type="ECO:0000259" key="3">
    <source>
        <dbReference type="Pfam" id="PF01073"/>
    </source>
</evidence>
<comment type="caution">
    <text evidence="4">The sequence shown here is derived from an EMBL/GenBank/DDBJ whole genome shotgun (WGS) entry which is preliminary data.</text>
</comment>
<sequence>MPSSLTKSIPPGSWILVTGASGFLASHVCLQFLKRGFKVRATVRDPTQSPWLLEGTFKQYASTGAIELVSVPPLGVNGAYDSAIKGVSAVVHTAYVTNIVPDPNEVITPTVAGVRSILNAAMREPSVKEVIFTSSALAASPLTQGIDNGAIGRDSWNDAVLEAAWAPPPYGMAHAMANCPASKVAAEKKVWSFVENHHGLHFNVNVVSPAGLTGEPLSKKHVEGPANWVVHAYRGNKAVMDSMPASIYGDVKDVALIHVAAVLDLEVKNARLQSWGHSSHWNEILSILRRLRPGKEFVDDYPDLHHLKVLADQTESVELLKRWSDQPGKQEWISLEESILGSINSRFLDE</sequence>
<organism evidence="4 5">
    <name type="scientific">Cercophora newfieldiana</name>
    <dbReference type="NCBI Taxonomy" id="92897"/>
    <lineage>
        <taxon>Eukaryota</taxon>
        <taxon>Fungi</taxon>
        <taxon>Dikarya</taxon>
        <taxon>Ascomycota</taxon>
        <taxon>Pezizomycotina</taxon>
        <taxon>Sordariomycetes</taxon>
        <taxon>Sordariomycetidae</taxon>
        <taxon>Sordariales</taxon>
        <taxon>Lasiosphaeriaceae</taxon>
        <taxon>Cercophora</taxon>
    </lineage>
</organism>
<dbReference type="SUPFAM" id="SSF51735">
    <property type="entry name" value="NAD(P)-binding Rossmann-fold domains"/>
    <property type="match status" value="1"/>
</dbReference>
<evidence type="ECO:0000313" key="4">
    <source>
        <dbReference type="EMBL" id="KAK0648649.1"/>
    </source>
</evidence>
<dbReference type="GO" id="GO:0006694">
    <property type="term" value="P:steroid biosynthetic process"/>
    <property type="evidence" value="ECO:0007669"/>
    <property type="project" value="InterPro"/>
</dbReference>
<dbReference type="Gene3D" id="3.40.50.720">
    <property type="entry name" value="NAD(P)-binding Rossmann-like Domain"/>
    <property type="match status" value="1"/>
</dbReference>
<dbReference type="PANTHER" id="PTHR10366">
    <property type="entry name" value="NAD DEPENDENT EPIMERASE/DEHYDRATASE"/>
    <property type="match status" value="1"/>
</dbReference>
<protein>
    <submittedName>
        <fullName evidence="4">Aldehyde reductase 2</fullName>
    </submittedName>
</protein>
<feature type="domain" description="3-beta hydroxysteroid dehydrogenase/isomerase" evidence="3">
    <location>
        <begin position="16"/>
        <end position="149"/>
    </location>
</feature>
<name>A0AA40CTN6_9PEZI</name>
<gene>
    <name evidence="4" type="ORF">B0T16DRAFT_325626</name>
</gene>
<proteinExistence type="inferred from homology"/>
<dbReference type="AlphaFoldDB" id="A0AA40CTN6"/>
<evidence type="ECO:0000313" key="5">
    <source>
        <dbReference type="Proteomes" id="UP001174936"/>
    </source>
</evidence>
<evidence type="ECO:0000256" key="1">
    <source>
        <dbReference type="ARBA" id="ARBA00023002"/>
    </source>
</evidence>
<keyword evidence="1" id="KW-0560">Oxidoreductase</keyword>
<comment type="similarity">
    <text evidence="2">Belongs to the NAD(P)-dependent epimerase/dehydratase family. Dihydroflavonol-4-reductase subfamily.</text>
</comment>
<dbReference type="GO" id="GO:0016616">
    <property type="term" value="F:oxidoreductase activity, acting on the CH-OH group of donors, NAD or NADP as acceptor"/>
    <property type="evidence" value="ECO:0007669"/>
    <property type="project" value="InterPro"/>
</dbReference>